<dbReference type="GO" id="GO:0003676">
    <property type="term" value="F:nucleic acid binding"/>
    <property type="evidence" value="ECO:0007669"/>
    <property type="project" value="InterPro"/>
</dbReference>
<dbReference type="Pfam" id="PF24626">
    <property type="entry name" value="SH3_Tf2-1"/>
    <property type="match status" value="1"/>
</dbReference>
<feature type="compositionally biased region" description="Polar residues" evidence="1">
    <location>
        <begin position="953"/>
        <end position="963"/>
    </location>
</feature>
<evidence type="ECO:0000313" key="3">
    <source>
        <dbReference type="EMBL" id="GEU66804.1"/>
    </source>
</evidence>
<name>A0A6L2M2J0_TANCI</name>
<dbReference type="InterPro" id="IPR012337">
    <property type="entry name" value="RNaseH-like_sf"/>
</dbReference>
<feature type="compositionally biased region" description="Polar residues" evidence="1">
    <location>
        <begin position="932"/>
        <end position="942"/>
    </location>
</feature>
<dbReference type="Gene3D" id="3.30.420.10">
    <property type="entry name" value="Ribonuclease H-like superfamily/Ribonuclease H"/>
    <property type="match status" value="1"/>
</dbReference>
<dbReference type="Gene3D" id="3.10.10.10">
    <property type="entry name" value="HIV Type 1 Reverse Transcriptase, subunit A, domain 1"/>
    <property type="match status" value="1"/>
</dbReference>
<evidence type="ECO:0000256" key="1">
    <source>
        <dbReference type="SAM" id="MobiDB-lite"/>
    </source>
</evidence>
<dbReference type="InterPro" id="IPR043502">
    <property type="entry name" value="DNA/RNA_pol_sf"/>
</dbReference>
<dbReference type="PANTHER" id="PTHR35046">
    <property type="entry name" value="ZINC KNUCKLE (CCHC-TYPE) FAMILY PROTEIN"/>
    <property type="match status" value="1"/>
</dbReference>
<keyword evidence="3" id="KW-0808">Transferase</keyword>
<feature type="non-terminal residue" evidence="3">
    <location>
        <position position="1"/>
    </location>
</feature>
<protein>
    <submittedName>
        <fullName evidence="3">RNA-directed DNA polymerase</fullName>
    </submittedName>
</protein>
<dbReference type="SUPFAM" id="SSF56672">
    <property type="entry name" value="DNA/RNA polymerases"/>
    <property type="match status" value="2"/>
</dbReference>
<dbReference type="InterPro" id="IPR001584">
    <property type="entry name" value="Integrase_cat-core"/>
</dbReference>
<dbReference type="InterPro" id="IPR036397">
    <property type="entry name" value="RNaseH_sf"/>
</dbReference>
<feature type="region of interest" description="Disordered" evidence="1">
    <location>
        <begin position="932"/>
        <end position="975"/>
    </location>
</feature>
<reference evidence="3" key="1">
    <citation type="journal article" date="2019" name="Sci. Rep.">
        <title>Draft genome of Tanacetum cinerariifolium, the natural source of mosquito coil.</title>
        <authorList>
            <person name="Yamashiro T."/>
            <person name="Shiraishi A."/>
            <person name="Satake H."/>
            <person name="Nakayama K."/>
        </authorList>
    </citation>
    <scope>NUCLEOTIDE SEQUENCE</scope>
</reference>
<accession>A0A6L2M2J0</accession>
<dbReference type="PROSITE" id="PS50994">
    <property type="entry name" value="INTEGRASE"/>
    <property type="match status" value="1"/>
</dbReference>
<dbReference type="GO" id="GO:0015074">
    <property type="term" value="P:DNA integration"/>
    <property type="evidence" value="ECO:0007669"/>
    <property type="project" value="InterPro"/>
</dbReference>
<dbReference type="SUPFAM" id="SSF53098">
    <property type="entry name" value="Ribonuclease H-like"/>
    <property type="match status" value="1"/>
</dbReference>
<comment type="caution">
    <text evidence="3">The sequence shown here is derived from an EMBL/GenBank/DDBJ whole genome shotgun (WGS) entry which is preliminary data.</text>
</comment>
<proteinExistence type="predicted"/>
<feature type="domain" description="Integrase catalytic" evidence="2">
    <location>
        <begin position="600"/>
        <end position="808"/>
    </location>
</feature>
<dbReference type="InterPro" id="IPR056924">
    <property type="entry name" value="SH3_Tf2-1"/>
</dbReference>
<evidence type="ECO:0000259" key="2">
    <source>
        <dbReference type="PROSITE" id="PS50994"/>
    </source>
</evidence>
<keyword evidence="3" id="KW-0695">RNA-directed DNA polymerase</keyword>
<organism evidence="3">
    <name type="scientific">Tanacetum cinerariifolium</name>
    <name type="common">Dalmatian daisy</name>
    <name type="synonym">Chrysanthemum cinerariifolium</name>
    <dbReference type="NCBI Taxonomy" id="118510"/>
    <lineage>
        <taxon>Eukaryota</taxon>
        <taxon>Viridiplantae</taxon>
        <taxon>Streptophyta</taxon>
        <taxon>Embryophyta</taxon>
        <taxon>Tracheophyta</taxon>
        <taxon>Spermatophyta</taxon>
        <taxon>Magnoliopsida</taxon>
        <taxon>eudicotyledons</taxon>
        <taxon>Gunneridae</taxon>
        <taxon>Pentapetalae</taxon>
        <taxon>asterids</taxon>
        <taxon>campanulids</taxon>
        <taxon>Asterales</taxon>
        <taxon>Asteraceae</taxon>
        <taxon>Asteroideae</taxon>
        <taxon>Anthemideae</taxon>
        <taxon>Anthemidinae</taxon>
        <taxon>Tanacetum</taxon>
    </lineage>
</organism>
<dbReference type="GO" id="GO:0003964">
    <property type="term" value="F:RNA-directed DNA polymerase activity"/>
    <property type="evidence" value="ECO:0007669"/>
    <property type="project" value="UniProtKB-KW"/>
</dbReference>
<dbReference type="AlphaFoldDB" id="A0A6L2M2J0"/>
<dbReference type="EMBL" id="BKCJ010005448">
    <property type="protein sequence ID" value="GEU66804.1"/>
    <property type="molecule type" value="Genomic_DNA"/>
</dbReference>
<dbReference type="PANTHER" id="PTHR35046:SF26">
    <property type="entry name" value="RNA-DIRECTED DNA POLYMERASE"/>
    <property type="match status" value="1"/>
</dbReference>
<sequence length="1167" mass="134619">RVRELVVKYKAEKVCHEEMVKMSLVDLKVLKYKERHRLRRPLSFGAYRDERVVGIIPRAARMCIDYHELSMIDLYLGCQQMRVHEDEILKTAFRIPYGHYEFTVMPIWVDQCTNDFYGRNESGDVRTLIMEEAQATKYYVRLRVNEAVTRHGVHVSSIPDRDGMYIEVLARDIEVVRNTIGILTFREMSFPTKIFITRVFDVFSLEALYGRRVQDRGIMALEEMNVEVPLVHWWYETSAHLWLVLEYCVGGNLKTLLEQVSNGFCKVSHDSNRDDRYHDDPIHSLELKIEIPVFTRKVHSNDFIDWLSTVKRVFDVWDIPDMLKNVTVEEVINKFDKIRMRCDVVKEEEQVVARFLGVLKPEIADIAKSKGFISRFTPPTRTTPPTAPKTTPKATTAITSAAGTTRECVNNVPYCYKYGRIRHYARDCPNLKTLAFIPDDAVPIYDTNAESKLDEPGDKLVYPDRGEALVIQRVLNVSVSKFVDDNSWQFKRCLVQFSIGKSYKDEVWGKVISMDAAHILLGLPWQFDRKAKHDGFQNTYRFKKDCVNITLVLFYSRQTHAEGSNLFMRKTGFEELIKTSPYVFTLVVVEENKIISEASLQVQPFLREFADVIPDDIPHRLSTMRDIQHCIDFIPGFAILNRPAYQMNLKEFAKRQRQVTKLLENGLICESLYTPLSVPVAPWEAVSLDFVIGLPHTQRAKDSVTVVVDRFSKMAHFVPCSIMFDASQVARLYFAEIVKLHDFSSSHHPQIDGQTEVVNRSLGNLLRSLIRDNAKQWDLILPQAEFAYNRSVNRTTGKSPFEVVYGRNLITPLDLVPVLKAGRFSEERVDQSDQIKELHWSVQEQIIRHNKQYKEHADNHQKQVLYREGDLVWIHLRKERFLARCFGKLKPRGYGPFCVLKNINDNAYKIELPGHYNVSTTLMLQICRHTKGYNNDKQNKTPPRNRDKLKGTVGSNESFNFSTPDRGVSGGRKIQLKGPGNIKGVNLLRLSRIAKLNLQRENEKENFQRPLPNNFKNDTDVKIEDTDMELDFNENNDDDSPDEPEMVTPARTVEHNSSIHDQEEVSPMVNTPITNDSRRTDHESSLNYVVVPATPPSASPNLKTKKFIDNSDGSDDIDSSNSAPNLSTVLWHSFDLFVRPLMSRKKLEKGQKCCLLFLSRQFLHQIL</sequence>
<keyword evidence="3" id="KW-0548">Nucleotidyltransferase</keyword>
<gene>
    <name evidence="3" type="ORF">Tci_038782</name>
</gene>